<comment type="caution">
    <text evidence="2">The sequence shown here is derived from an EMBL/GenBank/DDBJ whole genome shotgun (WGS) entry which is preliminary data.</text>
</comment>
<dbReference type="InterPro" id="IPR001245">
    <property type="entry name" value="Ser-Thr/Tyr_kinase_cat_dom"/>
</dbReference>
<dbReference type="PANTHER" id="PTHR44329:SF214">
    <property type="entry name" value="PROTEIN KINASE DOMAIN-CONTAINING PROTEIN"/>
    <property type="match status" value="1"/>
</dbReference>
<dbReference type="Pfam" id="PF07714">
    <property type="entry name" value="PK_Tyr_Ser-Thr"/>
    <property type="match status" value="1"/>
</dbReference>
<accession>A0A9N9CTV1</accession>
<dbReference type="InterPro" id="IPR051681">
    <property type="entry name" value="Ser/Thr_Kinases-Pseudokinases"/>
</dbReference>
<name>A0A9N9CTV1_9GLOM</name>
<dbReference type="GO" id="GO:0005524">
    <property type="term" value="F:ATP binding"/>
    <property type="evidence" value="ECO:0007669"/>
    <property type="project" value="InterPro"/>
</dbReference>
<evidence type="ECO:0000259" key="1">
    <source>
        <dbReference type="PROSITE" id="PS50011"/>
    </source>
</evidence>
<dbReference type="GO" id="GO:0004674">
    <property type="term" value="F:protein serine/threonine kinase activity"/>
    <property type="evidence" value="ECO:0007669"/>
    <property type="project" value="TreeGrafter"/>
</dbReference>
<organism evidence="2 3">
    <name type="scientific">Racocetra fulgida</name>
    <dbReference type="NCBI Taxonomy" id="60492"/>
    <lineage>
        <taxon>Eukaryota</taxon>
        <taxon>Fungi</taxon>
        <taxon>Fungi incertae sedis</taxon>
        <taxon>Mucoromycota</taxon>
        <taxon>Glomeromycotina</taxon>
        <taxon>Glomeromycetes</taxon>
        <taxon>Diversisporales</taxon>
        <taxon>Gigasporaceae</taxon>
        <taxon>Racocetra</taxon>
    </lineage>
</organism>
<proteinExistence type="predicted"/>
<dbReference type="PROSITE" id="PS50011">
    <property type="entry name" value="PROTEIN_KINASE_DOM"/>
    <property type="match status" value="1"/>
</dbReference>
<dbReference type="AlphaFoldDB" id="A0A9N9CTV1"/>
<dbReference type="InterPro" id="IPR000719">
    <property type="entry name" value="Prot_kinase_dom"/>
</dbReference>
<protein>
    <submittedName>
        <fullName evidence="2">12123_t:CDS:1</fullName>
    </submittedName>
</protein>
<reference evidence="2" key="1">
    <citation type="submission" date="2021-06" db="EMBL/GenBank/DDBJ databases">
        <authorList>
            <person name="Kallberg Y."/>
            <person name="Tangrot J."/>
            <person name="Rosling A."/>
        </authorList>
    </citation>
    <scope>NUCLEOTIDE SEQUENCE</scope>
    <source>
        <strain evidence="2">IN212</strain>
    </source>
</reference>
<feature type="non-terminal residue" evidence="2">
    <location>
        <position position="87"/>
    </location>
</feature>
<dbReference type="OrthoDB" id="2353542at2759"/>
<dbReference type="Proteomes" id="UP000789396">
    <property type="component" value="Unassembled WGS sequence"/>
</dbReference>
<feature type="domain" description="Protein kinase" evidence="1">
    <location>
        <begin position="1"/>
        <end position="87"/>
    </location>
</feature>
<gene>
    <name evidence="2" type="ORF">RFULGI_LOCUS7150</name>
</gene>
<dbReference type="InterPro" id="IPR011009">
    <property type="entry name" value="Kinase-like_dom_sf"/>
</dbReference>
<keyword evidence="3" id="KW-1185">Reference proteome</keyword>
<dbReference type="SUPFAM" id="SSF56112">
    <property type="entry name" value="Protein kinase-like (PK-like)"/>
    <property type="match status" value="1"/>
</dbReference>
<evidence type="ECO:0000313" key="2">
    <source>
        <dbReference type="EMBL" id="CAG8615468.1"/>
    </source>
</evidence>
<evidence type="ECO:0000313" key="3">
    <source>
        <dbReference type="Proteomes" id="UP000789396"/>
    </source>
</evidence>
<dbReference type="Gene3D" id="1.10.510.10">
    <property type="entry name" value="Transferase(Phosphotransferase) domain 1"/>
    <property type="match status" value="1"/>
</dbReference>
<dbReference type="EMBL" id="CAJVPZ010010037">
    <property type="protein sequence ID" value="CAG8615468.1"/>
    <property type="molecule type" value="Genomic_DNA"/>
</dbReference>
<dbReference type="PANTHER" id="PTHR44329">
    <property type="entry name" value="SERINE/THREONINE-PROTEIN KINASE TNNI3K-RELATED"/>
    <property type="match status" value="1"/>
</dbReference>
<sequence>MVAYVEPQCFIQYGKNGKLDERSDIYSLGVLMWELTSGTPPFSDIMNKYAISIKIFLGDREKMILGTPQKYVDLYTSCWSSEQEKRP</sequence>